<feature type="compositionally biased region" description="Polar residues" evidence="7">
    <location>
        <begin position="149"/>
        <end position="168"/>
    </location>
</feature>
<feature type="region of interest" description="Disordered" evidence="7">
    <location>
        <begin position="261"/>
        <end position="286"/>
    </location>
</feature>
<accession>A0A2K1XU44</accession>
<evidence type="ECO:0000256" key="2">
    <source>
        <dbReference type="ARBA" id="ARBA00006643"/>
    </source>
</evidence>
<feature type="compositionally biased region" description="Polar residues" evidence="7">
    <location>
        <begin position="176"/>
        <end position="196"/>
    </location>
</feature>
<dbReference type="Gene3D" id="1.25.40.10">
    <property type="entry name" value="Tetratricopeptide repeat domain"/>
    <property type="match status" value="2"/>
</dbReference>
<dbReference type="PANTHER" id="PTHR47926">
    <property type="entry name" value="PENTATRICOPEPTIDE REPEAT-CONTAINING PROTEIN"/>
    <property type="match status" value="1"/>
</dbReference>
<feature type="region of interest" description="Disordered" evidence="7">
    <location>
        <begin position="123"/>
        <end position="196"/>
    </location>
</feature>
<dbReference type="Pfam" id="PF01535">
    <property type="entry name" value="PPR"/>
    <property type="match status" value="4"/>
</dbReference>
<evidence type="ECO:0000259" key="8">
    <source>
        <dbReference type="Pfam" id="PF14432"/>
    </source>
</evidence>
<dbReference type="SUPFAM" id="SSF48452">
    <property type="entry name" value="TPR-like"/>
    <property type="match status" value="1"/>
</dbReference>
<dbReference type="EMBL" id="CM009303">
    <property type="protein sequence ID" value="PNT04305.1"/>
    <property type="molecule type" value="Genomic_DNA"/>
</dbReference>
<dbReference type="GO" id="GO:0005739">
    <property type="term" value="C:mitochondrion"/>
    <property type="evidence" value="ECO:0007669"/>
    <property type="project" value="UniProtKB-SubCell"/>
</dbReference>
<keyword evidence="4" id="KW-0809">Transit peptide</keyword>
<dbReference type="InterPro" id="IPR011990">
    <property type="entry name" value="TPR-like_helical_dom_sf"/>
</dbReference>
<reference evidence="9 10" key="1">
    <citation type="journal article" date="2006" name="Science">
        <title>The genome of black cottonwood, Populus trichocarpa (Torr. &amp; Gray).</title>
        <authorList>
            <person name="Tuskan G.A."/>
            <person name="Difazio S."/>
            <person name="Jansson S."/>
            <person name="Bohlmann J."/>
            <person name="Grigoriev I."/>
            <person name="Hellsten U."/>
            <person name="Putnam N."/>
            <person name="Ralph S."/>
            <person name="Rombauts S."/>
            <person name="Salamov A."/>
            <person name="Schein J."/>
            <person name="Sterck L."/>
            <person name="Aerts A."/>
            <person name="Bhalerao R.R."/>
            <person name="Bhalerao R.P."/>
            <person name="Blaudez D."/>
            <person name="Boerjan W."/>
            <person name="Brun A."/>
            <person name="Brunner A."/>
            <person name="Busov V."/>
            <person name="Campbell M."/>
            <person name="Carlson J."/>
            <person name="Chalot M."/>
            <person name="Chapman J."/>
            <person name="Chen G.L."/>
            <person name="Cooper D."/>
            <person name="Coutinho P.M."/>
            <person name="Couturier J."/>
            <person name="Covert S."/>
            <person name="Cronk Q."/>
            <person name="Cunningham R."/>
            <person name="Davis J."/>
            <person name="Degroeve S."/>
            <person name="Dejardin A."/>
            <person name="Depamphilis C."/>
            <person name="Detter J."/>
            <person name="Dirks B."/>
            <person name="Dubchak I."/>
            <person name="Duplessis S."/>
            <person name="Ehlting J."/>
            <person name="Ellis B."/>
            <person name="Gendler K."/>
            <person name="Goodstein D."/>
            <person name="Gribskov M."/>
            <person name="Grimwood J."/>
            <person name="Groover A."/>
            <person name="Gunter L."/>
            <person name="Hamberger B."/>
            <person name="Heinze B."/>
            <person name="Helariutta Y."/>
            <person name="Henrissat B."/>
            <person name="Holligan D."/>
            <person name="Holt R."/>
            <person name="Huang W."/>
            <person name="Islam-Faridi N."/>
            <person name="Jones S."/>
            <person name="Jones-Rhoades M."/>
            <person name="Jorgensen R."/>
            <person name="Joshi C."/>
            <person name="Kangasjarvi J."/>
            <person name="Karlsson J."/>
            <person name="Kelleher C."/>
            <person name="Kirkpatrick R."/>
            <person name="Kirst M."/>
            <person name="Kohler A."/>
            <person name="Kalluri U."/>
            <person name="Larimer F."/>
            <person name="Leebens-Mack J."/>
            <person name="Leple J.C."/>
            <person name="Locascio P."/>
            <person name="Lou Y."/>
            <person name="Lucas S."/>
            <person name="Martin F."/>
            <person name="Montanini B."/>
            <person name="Napoli C."/>
            <person name="Nelson D.R."/>
            <person name="Nelson C."/>
            <person name="Nieminen K."/>
            <person name="Nilsson O."/>
            <person name="Pereda V."/>
            <person name="Peter G."/>
            <person name="Philippe R."/>
            <person name="Pilate G."/>
            <person name="Poliakov A."/>
            <person name="Razumovskaya J."/>
            <person name="Richardson P."/>
            <person name="Rinaldi C."/>
            <person name="Ritland K."/>
            <person name="Rouze P."/>
            <person name="Ryaboy D."/>
            <person name="Schmutz J."/>
            <person name="Schrader J."/>
            <person name="Segerman B."/>
            <person name="Shin H."/>
            <person name="Siddiqui A."/>
            <person name="Sterky F."/>
            <person name="Terry A."/>
            <person name="Tsai C.J."/>
            <person name="Uberbacher E."/>
            <person name="Unneberg P."/>
            <person name="Vahala J."/>
            <person name="Wall K."/>
            <person name="Wessler S."/>
            <person name="Yang G."/>
            <person name="Yin T."/>
            <person name="Douglas C."/>
            <person name="Marra M."/>
            <person name="Sandberg G."/>
            <person name="Van de Peer Y."/>
            <person name="Rokhsar D."/>
        </authorList>
    </citation>
    <scope>NUCLEOTIDE SEQUENCE [LARGE SCALE GENOMIC DNA]</scope>
    <source>
        <strain evidence="10">cv. Nisqually</strain>
    </source>
</reference>
<dbReference type="GO" id="GO:0003723">
    <property type="term" value="F:RNA binding"/>
    <property type="evidence" value="ECO:0000318"/>
    <property type="project" value="GO_Central"/>
</dbReference>
<feature type="compositionally biased region" description="Polar residues" evidence="7">
    <location>
        <begin position="277"/>
        <end position="286"/>
    </location>
</feature>
<dbReference type="InterPro" id="IPR002885">
    <property type="entry name" value="PPR_rpt"/>
</dbReference>
<dbReference type="InterPro" id="IPR032867">
    <property type="entry name" value="DYW_dom"/>
</dbReference>
<evidence type="ECO:0000313" key="10">
    <source>
        <dbReference type="Proteomes" id="UP000006729"/>
    </source>
</evidence>
<dbReference type="ExpressionAtlas" id="A0A2K1XU44">
    <property type="expression patterns" value="differential"/>
</dbReference>
<evidence type="ECO:0000256" key="6">
    <source>
        <dbReference type="PROSITE-ProRule" id="PRU00708"/>
    </source>
</evidence>
<dbReference type="STRING" id="3694.A0A2K1XU44"/>
<evidence type="ECO:0000313" key="9">
    <source>
        <dbReference type="EMBL" id="PNT04305.1"/>
    </source>
</evidence>
<keyword evidence="3" id="KW-0677">Repeat</keyword>
<feature type="domain" description="DYW" evidence="8">
    <location>
        <begin position="590"/>
        <end position="682"/>
    </location>
</feature>
<evidence type="ECO:0000256" key="5">
    <source>
        <dbReference type="ARBA" id="ARBA00023128"/>
    </source>
</evidence>
<dbReference type="PANTHER" id="PTHR47926:SF388">
    <property type="entry name" value="DYW DOMAIN-CONTAINING PROTEIN"/>
    <property type="match status" value="1"/>
</dbReference>
<feature type="compositionally biased region" description="Low complexity" evidence="7">
    <location>
        <begin position="65"/>
        <end position="84"/>
    </location>
</feature>
<dbReference type="InterPro" id="IPR046960">
    <property type="entry name" value="PPR_At4g14850-like_plant"/>
</dbReference>
<gene>
    <name evidence="9" type="ORF">POPTR_014G116600</name>
</gene>
<keyword evidence="5" id="KW-0496">Mitochondrion</keyword>
<dbReference type="AlphaFoldDB" id="A0A2K1XU44"/>
<keyword evidence="10" id="KW-1185">Reference proteome</keyword>
<feature type="compositionally biased region" description="Basic and acidic residues" evidence="7">
    <location>
        <begin position="55"/>
        <end position="64"/>
    </location>
</feature>
<feature type="compositionally biased region" description="Basic and acidic residues" evidence="7">
    <location>
        <begin position="123"/>
        <end position="138"/>
    </location>
</feature>
<comment type="similarity">
    <text evidence="2">Belongs to the PPR family. PCMP-H subfamily.</text>
</comment>
<evidence type="ECO:0000256" key="1">
    <source>
        <dbReference type="ARBA" id="ARBA00004173"/>
    </source>
</evidence>
<dbReference type="InParanoid" id="A0A2K1XU44"/>
<dbReference type="Pfam" id="PF14432">
    <property type="entry name" value="DYW_deaminase"/>
    <property type="match status" value="1"/>
</dbReference>
<proteinExistence type="inferred from homology"/>
<evidence type="ECO:0000256" key="4">
    <source>
        <dbReference type="ARBA" id="ARBA00022946"/>
    </source>
</evidence>
<evidence type="ECO:0000256" key="7">
    <source>
        <dbReference type="SAM" id="MobiDB-lite"/>
    </source>
</evidence>
<sequence>MSRKRASLLTIKSIASLSKVCSSSNSFESITFFKNLSTATERFDFQNSNGYHEQNSNEHFHKPDGPYGYNNENSGGNNLNPNGGFRESPRIDLWNNPIGKNGNSTGFHGKNRVDFQQNCDGASWERSRGENHNNRAEKNGNFSGYYERNNGSSQQNYGWVGGQHSQNGYYGGHGNAQLSRNEPGFNSQGLSESQRSLNSNYTHNVEKFHHGLNDHYMVNGGQYQQNQYFGQHQQNQYFGQHQQNLNVEQYQPNCNSFQSSMEASQVSNYAKPEGDSTESSKSSLNRGSMEELDEFCKEGKVKEAVEFLQLLQKQSVFVDLSRYLQLMQACGEAEALEEARVIHDCIVRSQSPLDVGTLNKILEMYSKCGAMDEAFSVFDNMQECNLTSWYIMITWLAKNGYGEDAIDLFNQFKQGGLKPDAQIFVGVFSACNVLGDINEGLLHFESMWKEFSIVPSMEHYVSIVDMLGSNGYLVEALEFIEKMPMEPSVDVWETLMNLCRAHGHLELGDRCAELIEQLDPSRLNEQSNAGLVPVKASDIAKEKKKKTASQNLLDVRSRVHEYRAGDTSFPDRDRVYALLRGMKAQMKDAGYIPVTRFVLHDIDEESKEDALLAHSERLATAHGLLTTAARSPLRVVKNLRFCGDCHNAMKIISKLVGRQLIMRDAKRFHHFKDGVCSCGDYW</sequence>
<feature type="region of interest" description="Disordered" evidence="7">
    <location>
        <begin position="48"/>
        <end position="88"/>
    </location>
</feature>
<organism evidence="9 10">
    <name type="scientific">Populus trichocarpa</name>
    <name type="common">Western balsam poplar</name>
    <name type="synonym">Populus balsamifera subsp. trichocarpa</name>
    <dbReference type="NCBI Taxonomy" id="3694"/>
    <lineage>
        <taxon>Eukaryota</taxon>
        <taxon>Viridiplantae</taxon>
        <taxon>Streptophyta</taxon>
        <taxon>Embryophyta</taxon>
        <taxon>Tracheophyta</taxon>
        <taxon>Spermatophyta</taxon>
        <taxon>Magnoliopsida</taxon>
        <taxon>eudicotyledons</taxon>
        <taxon>Gunneridae</taxon>
        <taxon>Pentapetalae</taxon>
        <taxon>rosids</taxon>
        <taxon>fabids</taxon>
        <taxon>Malpighiales</taxon>
        <taxon>Salicaceae</taxon>
        <taxon>Saliceae</taxon>
        <taxon>Populus</taxon>
    </lineage>
</organism>
<dbReference type="FunFam" id="1.25.40.10:FF:000503">
    <property type="entry name" value="Pentatricopeptide repeat-containing protein, mitochondrial"/>
    <property type="match status" value="1"/>
</dbReference>
<protein>
    <recommendedName>
        <fullName evidence="8">DYW domain-containing protein</fullName>
    </recommendedName>
</protein>
<feature type="repeat" description="PPR" evidence="6">
    <location>
        <begin position="354"/>
        <end position="388"/>
    </location>
</feature>
<dbReference type="GO" id="GO:0009451">
    <property type="term" value="P:RNA modification"/>
    <property type="evidence" value="ECO:0000318"/>
    <property type="project" value="GO_Central"/>
</dbReference>
<evidence type="ECO:0000256" key="3">
    <source>
        <dbReference type="ARBA" id="ARBA00022737"/>
    </source>
</evidence>
<name>A0A2K1XU44_POPTR</name>
<comment type="subcellular location">
    <subcellularLocation>
        <location evidence="1">Mitochondrion</location>
    </subcellularLocation>
</comment>
<dbReference type="GO" id="GO:0008270">
    <property type="term" value="F:zinc ion binding"/>
    <property type="evidence" value="ECO:0007669"/>
    <property type="project" value="InterPro"/>
</dbReference>
<dbReference type="Proteomes" id="UP000006729">
    <property type="component" value="Chromosome 14"/>
</dbReference>
<dbReference type="PROSITE" id="PS51375">
    <property type="entry name" value="PPR"/>
    <property type="match status" value="1"/>
</dbReference>
<dbReference type="NCBIfam" id="TIGR00756">
    <property type="entry name" value="PPR"/>
    <property type="match status" value="1"/>
</dbReference>
<dbReference type="FunCoup" id="A0A2K1XU44">
    <property type="interactions" value="987"/>
</dbReference>